<sequence length="779" mass="89355">MALRGLLRQTTKEEHPRPYSSLSIARAPTRATEHQPSSAWSSRPNTARGDISRQSTREGYNLESQPVARPLRLENASADLIKDLERLSGRRPRCQLAEELVHKANEKLTEFMGFHIYLAEDRQTIGADLESEPLKQLNAKFVELVSDIEAALAGTEEATLPPLTVRPNGTVLEESLEAGKKLFVVIPLPCRRVEVLVNLTRISGDVHLYGSDIDPRPSASSELEEEGGELCYRHDPDIGGNRSSGIVRTALYLCIQADEQQKASFRLRVFQKRLMENGNQWGVASLQTACKRVEQKLAVIRSDQTHRTKFEERLKEAKEHLRQKSGASSRDFCRLNHLRARTWGTDRARSNGIQRQRLLRQAAEQRREQLDTRREERMQWWLDRPELRRLEKEQEMQRRHEALQMEERRAEWMTKLAMASFVIVLFKVKTLQSHMKKGKRSSGHGRSVKHVVRQSSDRVQAGLLTVTDHSVPEEPDEKPDHPDPSPRLATDSEIIIDDLQSWTPSVPKEEPCRTTPVDVLRLTAKAARDTIYGLVYLRREKALYSSFRGKSHAHCTFECDKLQYRLFSDDGDFLMYARANLEARQVSFYLYNPCEKGVNLYNADKPAFSMTWNADRTEWRIMQERCENCQFAPKHQTCSCYGKQQVAWIRHHRKPVGDGIFNCMEIHVPGLYSDGSRVVWCPLLGRGDLSVPVDENYEAQRLITKQPSWNDEVESLVLDFKGRHILSSAKNFQLALSQKPEHVLCQYGKIGPQTFSLDFKYPLSVVQAFGISLTTLFWT</sequence>
<proteinExistence type="inferred from homology"/>
<feature type="compositionally biased region" description="Polar residues" evidence="2">
    <location>
        <begin position="52"/>
        <end position="64"/>
    </location>
</feature>
<dbReference type="PANTHER" id="PTHR16517:SF7">
    <property type="entry name" value="PROTEIN KING TUBBY"/>
    <property type="match status" value="1"/>
</dbReference>
<accession>A0A1Q9DTG9</accession>
<organism evidence="4 5">
    <name type="scientific">Symbiodinium microadriaticum</name>
    <name type="common">Dinoflagellate</name>
    <name type="synonym">Zooxanthella microadriatica</name>
    <dbReference type="NCBI Taxonomy" id="2951"/>
    <lineage>
        <taxon>Eukaryota</taxon>
        <taxon>Sar</taxon>
        <taxon>Alveolata</taxon>
        <taxon>Dinophyceae</taxon>
        <taxon>Suessiales</taxon>
        <taxon>Symbiodiniaceae</taxon>
        <taxon>Symbiodinium</taxon>
    </lineage>
</organism>
<evidence type="ECO:0000313" key="4">
    <source>
        <dbReference type="EMBL" id="OLP98464.1"/>
    </source>
</evidence>
<dbReference type="PANTHER" id="PTHR16517">
    <property type="entry name" value="TUBBY-RELATED"/>
    <property type="match status" value="1"/>
</dbReference>
<name>A0A1Q9DTG9_SYMMI</name>
<dbReference type="Gene3D" id="3.20.90.10">
    <property type="entry name" value="Tubby Protein, Chain A"/>
    <property type="match status" value="1"/>
</dbReference>
<dbReference type="InterPro" id="IPR000007">
    <property type="entry name" value="Tubby_C"/>
</dbReference>
<reference evidence="4 5" key="1">
    <citation type="submission" date="2016-02" db="EMBL/GenBank/DDBJ databases">
        <title>Genome analysis of coral dinoflagellate symbionts highlights evolutionary adaptations to a symbiotic lifestyle.</title>
        <authorList>
            <person name="Aranda M."/>
            <person name="Li Y."/>
            <person name="Liew Y.J."/>
            <person name="Baumgarten S."/>
            <person name="Simakov O."/>
            <person name="Wilson M."/>
            <person name="Piel J."/>
            <person name="Ashoor H."/>
            <person name="Bougouffa S."/>
            <person name="Bajic V.B."/>
            <person name="Ryu T."/>
            <person name="Ravasi T."/>
            <person name="Bayer T."/>
            <person name="Micklem G."/>
            <person name="Kim H."/>
            <person name="Bhak J."/>
            <person name="Lajeunesse T.C."/>
            <person name="Voolstra C.R."/>
        </authorList>
    </citation>
    <scope>NUCLEOTIDE SEQUENCE [LARGE SCALE GENOMIC DNA]</scope>
    <source>
        <strain evidence="4 5">CCMP2467</strain>
    </source>
</reference>
<evidence type="ECO:0000313" key="5">
    <source>
        <dbReference type="Proteomes" id="UP000186817"/>
    </source>
</evidence>
<dbReference type="AlphaFoldDB" id="A0A1Q9DTG9"/>
<feature type="compositionally biased region" description="Polar residues" evidence="2">
    <location>
        <begin position="34"/>
        <end position="45"/>
    </location>
</feature>
<dbReference type="OrthoDB" id="8775810at2759"/>
<dbReference type="InterPro" id="IPR025659">
    <property type="entry name" value="Tubby-like_C"/>
</dbReference>
<evidence type="ECO:0000259" key="3">
    <source>
        <dbReference type="Pfam" id="PF01167"/>
    </source>
</evidence>
<dbReference type="EMBL" id="LSRX01000396">
    <property type="protein sequence ID" value="OLP98464.1"/>
    <property type="molecule type" value="Genomic_DNA"/>
</dbReference>
<feature type="domain" description="Tubby C-terminal" evidence="3">
    <location>
        <begin position="562"/>
        <end position="775"/>
    </location>
</feature>
<keyword evidence="5" id="KW-1185">Reference proteome</keyword>
<dbReference type="PRINTS" id="PR01573">
    <property type="entry name" value="SUPERTUBBY"/>
</dbReference>
<feature type="region of interest" description="Disordered" evidence="2">
    <location>
        <begin position="466"/>
        <end position="489"/>
    </location>
</feature>
<dbReference type="Proteomes" id="UP000186817">
    <property type="component" value="Unassembled WGS sequence"/>
</dbReference>
<dbReference type="Pfam" id="PF01167">
    <property type="entry name" value="Tub"/>
    <property type="match status" value="1"/>
</dbReference>
<comment type="caution">
    <text evidence="4">The sequence shown here is derived from an EMBL/GenBank/DDBJ whole genome shotgun (WGS) entry which is preliminary data.</text>
</comment>
<feature type="region of interest" description="Disordered" evidence="2">
    <location>
        <begin position="1"/>
        <end position="66"/>
    </location>
</feature>
<protein>
    <submittedName>
        <fullName evidence="4">Tubby protein-like 1</fullName>
    </submittedName>
</protein>
<feature type="region of interest" description="Disordered" evidence="2">
    <location>
        <begin position="435"/>
        <end position="454"/>
    </location>
</feature>
<evidence type="ECO:0000256" key="2">
    <source>
        <dbReference type="SAM" id="MobiDB-lite"/>
    </source>
</evidence>
<comment type="similarity">
    <text evidence="1">Belongs to the TUB family.</text>
</comment>
<evidence type="ECO:0000256" key="1">
    <source>
        <dbReference type="ARBA" id="ARBA00007129"/>
    </source>
</evidence>
<dbReference type="SUPFAM" id="SSF54518">
    <property type="entry name" value="Tubby C-terminal domain-like"/>
    <property type="match status" value="1"/>
</dbReference>
<feature type="compositionally biased region" description="Basic residues" evidence="2">
    <location>
        <begin position="435"/>
        <end position="452"/>
    </location>
</feature>
<gene>
    <name evidence="4" type="primary">tub-1</name>
    <name evidence="4" type="ORF">AK812_SmicGene19096</name>
</gene>